<keyword evidence="3" id="KW-0805">Transcription regulation</keyword>
<keyword evidence="4" id="KW-0238">DNA-binding</keyword>
<dbReference type="InterPro" id="IPR015424">
    <property type="entry name" value="PyrdxlP-dep_Trfase"/>
</dbReference>
<dbReference type="InterPro" id="IPR004839">
    <property type="entry name" value="Aminotransferase_I/II_large"/>
</dbReference>
<dbReference type="Proteomes" id="UP000256661">
    <property type="component" value="Unassembled WGS sequence"/>
</dbReference>
<evidence type="ECO:0000256" key="1">
    <source>
        <dbReference type="ARBA" id="ARBA00005384"/>
    </source>
</evidence>
<organism evidence="8 9">
    <name type="scientific">Thermomonospora umbrina</name>
    <dbReference type="NCBI Taxonomy" id="111806"/>
    <lineage>
        <taxon>Bacteria</taxon>
        <taxon>Bacillati</taxon>
        <taxon>Actinomycetota</taxon>
        <taxon>Actinomycetes</taxon>
        <taxon>Streptosporangiales</taxon>
        <taxon>Thermomonosporaceae</taxon>
        <taxon>Thermomonospora</taxon>
    </lineage>
</organism>
<keyword evidence="8" id="KW-0032">Aminotransferase</keyword>
<dbReference type="PROSITE" id="PS50949">
    <property type="entry name" value="HTH_GNTR"/>
    <property type="match status" value="1"/>
</dbReference>
<dbReference type="InterPro" id="IPR015421">
    <property type="entry name" value="PyrdxlP-dep_Trfase_major"/>
</dbReference>
<comment type="similarity">
    <text evidence="1">In the C-terminal section; belongs to the class-I pyridoxal-phosphate-dependent aminotransferase family.</text>
</comment>
<evidence type="ECO:0000256" key="2">
    <source>
        <dbReference type="ARBA" id="ARBA00022898"/>
    </source>
</evidence>
<proteinExistence type="inferred from homology"/>
<evidence type="ECO:0000256" key="5">
    <source>
        <dbReference type="ARBA" id="ARBA00023163"/>
    </source>
</evidence>
<comment type="caution">
    <text evidence="8">The sequence shown here is derived from an EMBL/GenBank/DDBJ whole genome shotgun (WGS) entry which is preliminary data.</text>
</comment>
<keyword evidence="2" id="KW-0663">Pyridoxal phosphate</keyword>
<feature type="region of interest" description="Disordered" evidence="6">
    <location>
        <begin position="130"/>
        <end position="160"/>
    </location>
</feature>
<dbReference type="Pfam" id="PF00155">
    <property type="entry name" value="Aminotran_1_2"/>
    <property type="match status" value="1"/>
</dbReference>
<name>A0A3D9SS73_9ACTN</name>
<dbReference type="EMBL" id="QTTT01000001">
    <property type="protein sequence ID" value="REE95815.1"/>
    <property type="molecule type" value="Genomic_DNA"/>
</dbReference>
<keyword evidence="9" id="KW-1185">Reference proteome</keyword>
<evidence type="ECO:0000313" key="9">
    <source>
        <dbReference type="Proteomes" id="UP000256661"/>
    </source>
</evidence>
<gene>
    <name evidence="8" type="ORF">DFJ69_1226</name>
</gene>
<evidence type="ECO:0000259" key="7">
    <source>
        <dbReference type="PROSITE" id="PS50949"/>
    </source>
</evidence>
<keyword evidence="8" id="KW-0808">Transferase</keyword>
<dbReference type="Pfam" id="PF00392">
    <property type="entry name" value="GntR"/>
    <property type="match status" value="1"/>
</dbReference>
<dbReference type="CDD" id="cd00609">
    <property type="entry name" value="AAT_like"/>
    <property type="match status" value="1"/>
</dbReference>
<dbReference type="Gene3D" id="1.10.10.10">
    <property type="entry name" value="Winged helix-like DNA-binding domain superfamily/Winged helix DNA-binding domain"/>
    <property type="match status" value="1"/>
</dbReference>
<keyword evidence="5" id="KW-0804">Transcription</keyword>
<sequence>MAKERNGRRPRVHLDLPLLLDRTAAEPLTAQLIAQLRTAVREGRLTAGERLPASRALATTLGVSRTVVMDAFAQLYAEGWLDGRHGSGTYVADVHPVPPPPPDPETRGCTPGTTVQNPDGAPLVEGYLGGEHGPGAPTGARPRTSGTTRRAPYCTEHSGAERGSVRGLSAVSGANGLRAVSEERPFDGSVGVENGDGVPQGCVDLRPGVAWVGDLDTPAWRRAWRMAASVAAADRADPWGLPGLRAELCEHMRRSRGVTCGPEQVVVTRGATNALDMLAATVLRPGDRVGLEEPGYLRAHAVMASRGAEVVPCPVDEHGLVVEGLPEGLRLVYTTPSHQYPLGGVLPVPRRQALLAWARRTGALVVEDDYDGEFRYDVASLPALYGLDPETVVYLGTMSKRLAADIGVGWLAATPRLAAAVTRRRRQLNDRTAPVPQEAVRLLLERGDLDRHIGRMRAEYARRRAVVVEAFEGLRLHGDTAGLHLVVELPGTEVRRIMARALDEGVLLDSLERNHVGPPSVTGLVIGYSATGLADLRDGCRLVRALIDET</sequence>
<dbReference type="SUPFAM" id="SSF46785">
    <property type="entry name" value="Winged helix' DNA-binding domain"/>
    <property type="match status" value="1"/>
</dbReference>
<dbReference type="SMART" id="SM00345">
    <property type="entry name" value="HTH_GNTR"/>
    <property type="match status" value="1"/>
</dbReference>
<dbReference type="PRINTS" id="PR00035">
    <property type="entry name" value="HTHGNTR"/>
</dbReference>
<protein>
    <submittedName>
        <fullName evidence="8">GntR family transcriptional regulator/MocR family aminotransferase</fullName>
    </submittedName>
</protein>
<evidence type="ECO:0000256" key="3">
    <source>
        <dbReference type="ARBA" id="ARBA00023015"/>
    </source>
</evidence>
<dbReference type="Gene3D" id="3.40.640.10">
    <property type="entry name" value="Type I PLP-dependent aspartate aminotransferase-like (Major domain)"/>
    <property type="match status" value="1"/>
</dbReference>
<dbReference type="InterPro" id="IPR036390">
    <property type="entry name" value="WH_DNA-bd_sf"/>
</dbReference>
<feature type="domain" description="HTH gntR-type" evidence="7">
    <location>
        <begin position="26"/>
        <end position="94"/>
    </location>
</feature>
<dbReference type="CDD" id="cd07377">
    <property type="entry name" value="WHTH_GntR"/>
    <property type="match status" value="1"/>
</dbReference>
<dbReference type="PANTHER" id="PTHR46577:SF1">
    <property type="entry name" value="HTH-TYPE TRANSCRIPTIONAL REGULATORY PROTEIN GABR"/>
    <property type="match status" value="1"/>
</dbReference>
<dbReference type="AlphaFoldDB" id="A0A3D9SS73"/>
<evidence type="ECO:0000313" key="8">
    <source>
        <dbReference type="EMBL" id="REE95815.1"/>
    </source>
</evidence>
<dbReference type="GO" id="GO:0003700">
    <property type="term" value="F:DNA-binding transcription factor activity"/>
    <property type="evidence" value="ECO:0007669"/>
    <property type="project" value="InterPro"/>
</dbReference>
<dbReference type="InterPro" id="IPR000524">
    <property type="entry name" value="Tscrpt_reg_HTH_GntR"/>
</dbReference>
<dbReference type="SUPFAM" id="SSF53383">
    <property type="entry name" value="PLP-dependent transferases"/>
    <property type="match status" value="1"/>
</dbReference>
<reference evidence="8 9" key="1">
    <citation type="submission" date="2018-08" db="EMBL/GenBank/DDBJ databases">
        <title>Sequencing the genomes of 1000 actinobacteria strains.</title>
        <authorList>
            <person name="Klenk H.-P."/>
        </authorList>
    </citation>
    <scope>NUCLEOTIDE SEQUENCE [LARGE SCALE GENOMIC DNA]</scope>
    <source>
        <strain evidence="8 9">DSM 43927</strain>
    </source>
</reference>
<dbReference type="RefSeq" id="WP_245974065.1">
    <property type="nucleotide sequence ID" value="NZ_QTTT01000001.1"/>
</dbReference>
<dbReference type="GO" id="GO:0003677">
    <property type="term" value="F:DNA binding"/>
    <property type="evidence" value="ECO:0007669"/>
    <property type="project" value="UniProtKB-KW"/>
</dbReference>
<evidence type="ECO:0000256" key="6">
    <source>
        <dbReference type="SAM" id="MobiDB-lite"/>
    </source>
</evidence>
<dbReference type="GO" id="GO:0008483">
    <property type="term" value="F:transaminase activity"/>
    <property type="evidence" value="ECO:0007669"/>
    <property type="project" value="UniProtKB-KW"/>
</dbReference>
<dbReference type="PANTHER" id="PTHR46577">
    <property type="entry name" value="HTH-TYPE TRANSCRIPTIONAL REGULATORY PROTEIN GABR"/>
    <property type="match status" value="1"/>
</dbReference>
<dbReference type="InterPro" id="IPR051446">
    <property type="entry name" value="HTH_trans_reg/aminotransferase"/>
</dbReference>
<accession>A0A3D9SS73</accession>
<dbReference type="InterPro" id="IPR036388">
    <property type="entry name" value="WH-like_DNA-bd_sf"/>
</dbReference>
<dbReference type="GO" id="GO:0030170">
    <property type="term" value="F:pyridoxal phosphate binding"/>
    <property type="evidence" value="ECO:0007669"/>
    <property type="project" value="InterPro"/>
</dbReference>
<evidence type="ECO:0000256" key="4">
    <source>
        <dbReference type="ARBA" id="ARBA00023125"/>
    </source>
</evidence>